<protein>
    <submittedName>
        <fullName evidence="3">Uncharacterized protein</fullName>
    </submittedName>
</protein>
<dbReference type="Proteomes" id="UP000887564">
    <property type="component" value="Unplaced"/>
</dbReference>
<evidence type="ECO:0000256" key="1">
    <source>
        <dbReference type="SAM" id="Phobius"/>
    </source>
</evidence>
<organism evidence="2 3">
    <name type="scientific">Parascaris equorum</name>
    <name type="common">Equine roundworm</name>
    <dbReference type="NCBI Taxonomy" id="6256"/>
    <lineage>
        <taxon>Eukaryota</taxon>
        <taxon>Metazoa</taxon>
        <taxon>Ecdysozoa</taxon>
        <taxon>Nematoda</taxon>
        <taxon>Chromadorea</taxon>
        <taxon>Rhabditida</taxon>
        <taxon>Spirurina</taxon>
        <taxon>Ascaridomorpha</taxon>
        <taxon>Ascaridoidea</taxon>
        <taxon>Ascarididae</taxon>
        <taxon>Parascaris</taxon>
    </lineage>
</organism>
<feature type="transmembrane region" description="Helical" evidence="1">
    <location>
        <begin position="53"/>
        <end position="78"/>
    </location>
</feature>
<evidence type="ECO:0000313" key="3">
    <source>
        <dbReference type="WBParaSite" id="PEQ_0000584801-mRNA-1"/>
    </source>
</evidence>
<accession>A0A914RH69</accession>
<sequence length="89" mass="10437">MHPLITQILDNRKLTFHEGTTTVIVEDSTSYHCSFGLYTEELKFSYVWRKFTLIVDIILYVLLILASVVLLIGLATYIEWLLLPWIFLM</sequence>
<keyword evidence="1" id="KW-0812">Transmembrane</keyword>
<reference evidence="3" key="1">
    <citation type="submission" date="2022-11" db="UniProtKB">
        <authorList>
            <consortium name="WormBaseParasite"/>
        </authorList>
    </citation>
    <scope>IDENTIFICATION</scope>
</reference>
<evidence type="ECO:0000313" key="2">
    <source>
        <dbReference type="Proteomes" id="UP000887564"/>
    </source>
</evidence>
<keyword evidence="1" id="KW-1133">Transmembrane helix</keyword>
<keyword evidence="1" id="KW-0472">Membrane</keyword>
<name>A0A914RH69_PAREQ</name>
<proteinExistence type="predicted"/>
<dbReference type="AlphaFoldDB" id="A0A914RH69"/>
<dbReference type="WBParaSite" id="PEQ_0000584801-mRNA-1">
    <property type="protein sequence ID" value="PEQ_0000584801-mRNA-1"/>
    <property type="gene ID" value="PEQ_0000584801"/>
</dbReference>
<keyword evidence="2" id="KW-1185">Reference proteome</keyword>